<dbReference type="EMBL" id="GBRH01272906">
    <property type="protein sequence ID" value="JAD24989.1"/>
    <property type="molecule type" value="Transcribed_RNA"/>
</dbReference>
<evidence type="ECO:0000256" key="1">
    <source>
        <dbReference type="SAM" id="Phobius"/>
    </source>
</evidence>
<feature type="transmembrane region" description="Helical" evidence="1">
    <location>
        <begin position="20"/>
        <end position="40"/>
    </location>
</feature>
<dbReference type="AlphaFoldDB" id="A0A0A8YFL2"/>
<keyword evidence="1" id="KW-1133">Transmembrane helix</keyword>
<keyword evidence="1" id="KW-0812">Transmembrane</keyword>
<accession>A0A0A8YFL2</accession>
<protein>
    <submittedName>
        <fullName evidence="2">Uncharacterized protein</fullName>
    </submittedName>
</protein>
<name>A0A0A8YFL2_ARUDO</name>
<evidence type="ECO:0000313" key="2">
    <source>
        <dbReference type="EMBL" id="JAD24989.1"/>
    </source>
</evidence>
<organism evidence="2">
    <name type="scientific">Arundo donax</name>
    <name type="common">Giant reed</name>
    <name type="synonym">Donax arundinaceus</name>
    <dbReference type="NCBI Taxonomy" id="35708"/>
    <lineage>
        <taxon>Eukaryota</taxon>
        <taxon>Viridiplantae</taxon>
        <taxon>Streptophyta</taxon>
        <taxon>Embryophyta</taxon>
        <taxon>Tracheophyta</taxon>
        <taxon>Spermatophyta</taxon>
        <taxon>Magnoliopsida</taxon>
        <taxon>Liliopsida</taxon>
        <taxon>Poales</taxon>
        <taxon>Poaceae</taxon>
        <taxon>PACMAD clade</taxon>
        <taxon>Arundinoideae</taxon>
        <taxon>Arundineae</taxon>
        <taxon>Arundo</taxon>
    </lineage>
</organism>
<reference evidence="2" key="2">
    <citation type="journal article" date="2015" name="Data Brief">
        <title>Shoot transcriptome of the giant reed, Arundo donax.</title>
        <authorList>
            <person name="Barrero R.A."/>
            <person name="Guerrero F.D."/>
            <person name="Moolhuijzen P."/>
            <person name="Goolsby J.A."/>
            <person name="Tidwell J."/>
            <person name="Bellgard S.E."/>
            <person name="Bellgard M.I."/>
        </authorList>
    </citation>
    <scope>NUCLEOTIDE SEQUENCE</scope>
    <source>
        <tissue evidence="2">Shoot tissue taken approximately 20 cm above the soil surface</tissue>
    </source>
</reference>
<reference evidence="2" key="1">
    <citation type="submission" date="2014-09" db="EMBL/GenBank/DDBJ databases">
        <authorList>
            <person name="Magalhaes I.L.F."/>
            <person name="Oliveira U."/>
            <person name="Santos F.R."/>
            <person name="Vidigal T.H.D.A."/>
            <person name="Brescovit A.D."/>
            <person name="Santos A.J."/>
        </authorList>
    </citation>
    <scope>NUCLEOTIDE SEQUENCE</scope>
    <source>
        <tissue evidence="2">Shoot tissue taken approximately 20 cm above the soil surface</tissue>
    </source>
</reference>
<feature type="transmembrane region" description="Helical" evidence="1">
    <location>
        <begin position="52"/>
        <end position="79"/>
    </location>
</feature>
<sequence length="88" mass="10159">MENNACQIYDFAKGEILQEFLLFLLTGFRAIVLCNVSVFSCFSGPVHSDKPFLFFFSHVGLLYLLSLFSINMVFSRVVIDHYPKKRNN</sequence>
<proteinExistence type="predicted"/>
<keyword evidence="1" id="KW-0472">Membrane</keyword>